<keyword evidence="3" id="KW-1185">Reference proteome</keyword>
<evidence type="ECO:0000259" key="1">
    <source>
        <dbReference type="SMART" id="SM00955"/>
    </source>
</evidence>
<dbReference type="SMART" id="SM00955">
    <property type="entry name" value="RNB"/>
    <property type="match status" value="1"/>
</dbReference>
<dbReference type="GO" id="GO:0003723">
    <property type="term" value="F:RNA binding"/>
    <property type="evidence" value="ECO:0007669"/>
    <property type="project" value="InterPro"/>
</dbReference>
<protein>
    <submittedName>
        <fullName evidence="2">Ribonuclease R</fullName>
    </submittedName>
</protein>
<name>A0A8J3BQY5_9ACTN</name>
<dbReference type="SUPFAM" id="SSF50249">
    <property type="entry name" value="Nucleic acid-binding proteins"/>
    <property type="match status" value="1"/>
</dbReference>
<dbReference type="InterPro" id="IPR050180">
    <property type="entry name" value="RNR_Ribonuclease"/>
</dbReference>
<evidence type="ECO:0000313" key="3">
    <source>
        <dbReference type="Proteomes" id="UP000662200"/>
    </source>
</evidence>
<feature type="domain" description="RNB" evidence="1">
    <location>
        <begin position="45"/>
        <end position="363"/>
    </location>
</feature>
<dbReference type="InterPro" id="IPR012340">
    <property type="entry name" value="NA-bd_OB-fold"/>
</dbReference>
<dbReference type="GO" id="GO:0006402">
    <property type="term" value="P:mRNA catabolic process"/>
    <property type="evidence" value="ECO:0007669"/>
    <property type="project" value="TreeGrafter"/>
</dbReference>
<dbReference type="GO" id="GO:0004540">
    <property type="term" value="F:RNA nuclease activity"/>
    <property type="evidence" value="ECO:0007669"/>
    <property type="project" value="InterPro"/>
</dbReference>
<accession>A0A8J3BQY5</accession>
<dbReference type="InterPro" id="IPR040596">
    <property type="entry name" value="RNase_II_C_S1"/>
</dbReference>
<gene>
    <name evidence="2" type="ORF">GCM10010124_19600</name>
</gene>
<dbReference type="Pfam" id="PF18614">
    <property type="entry name" value="RNase_II_C_S1"/>
    <property type="match status" value="1"/>
</dbReference>
<organism evidence="2 3">
    <name type="scientific">Pilimelia terevasa</name>
    <dbReference type="NCBI Taxonomy" id="53372"/>
    <lineage>
        <taxon>Bacteria</taxon>
        <taxon>Bacillati</taxon>
        <taxon>Actinomycetota</taxon>
        <taxon>Actinomycetes</taxon>
        <taxon>Micromonosporales</taxon>
        <taxon>Micromonosporaceae</taxon>
        <taxon>Pilimelia</taxon>
    </lineage>
</organism>
<dbReference type="PANTHER" id="PTHR23355">
    <property type="entry name" value="RIBONUCLEASE"/>
    <property type="match status" value="1"/>
</dbReference>
<evidence type="ECO:0000313" key="2">
    <source>
        <dbReference type="EMBL" id="GGK27002.1"/>
    </source>
</evidence>
<dbReference type="Proteomes" id="UP000662200">
    <property type="component" value="Unassembled WGS sequence"/>
</dbReference>
<dbReference type="EMBL" id="BMQC01000005">
    <property type="protein sequence ID" value="GGK27002.1"/>
    <property type="molecule type" value="Genomic_DNA"/>
</dbReference>
<dbReference type="InterPro" id="IPR001900">
    <property type="entry name" value="RNase_II/R"/>
</dbReference>
<reference evidence="2" key="2">
    <citation type="submission" date="2020-09" db="EMBL/GenBank/DDBJ databases">
        <authorList>
            <person name="Sun Q."/>
            <person name="Ohkuma M."/>
        </authorList>
    </citation>
    <scope>NUCLEOTIDE SEQUENCE</scope>
    <source>
        <strain evidence="2">JCM 3091</strain>
    </source>
</reference>
<dbReference type="GO" id="GO:0005829">
    <property type="term" value="C:cytosol"/>
    <property type="evidence" value="ECO:0007669"/>
    <property type="project" value="TreeGrafter"/>
</dbReference>
<dbReference type="PANTHER" id="PTHR23355:SF9">
    <property type="entry name" value="DIS3-LIKE EXONUCLEASE 2"/>
    <property type="match status" value="1"/>
</dbReference>
<reference evidence="2" key="1">
    <citation type="journal article" date="2014" name="Int. J. Syst. Evol. Microbiol.">
        <title>Complete genome sequence of Corynebacterium casei LMG S-19264T (=DSM 44701T), isolated from a smear-ripened cheese.</title>
        <authorList>
            <consortium name="US DOE Joint Genome Institute (JGI-PGF)"/>
            <person name="Walter F."/>
            <person name="Albersmeier A."/>
            <person name="Kalinowski J."/>
            <person name="Ruckert C."/>
        </authorList>
    </citation>
    <scope>NUCLEOTIDE SEQUENCE</scope>
    <source>
        <strain evidence="2">JCM 3091</strain>
    </source>
</reference>
<sequence length="480" mass="49964">MLIRRLQPPRIDFGALRQELALPADFPPEVREEARAAASRAPTGYADCTDLPFVTVDPPGSRDLDQALCLETRADGSFLVRYAIADVAFFVDPDGAVAAESWRRGQTVYLPDGNTPLHPVALSEGAASLLPDVTRPAVVWTMAVDAAGAVTDFQLARALVRSRARYDYAGVQAAADAGTLPAPLRPLPALGRALVDAARGRGAISLPTPEQELVADRDTWRLTLRGALPVEEYNAQVSLLTGAVAAQIMLTGGVGLLRTMPAPPAAAVRRLRTAAAALRIDWPDGAGVGAVVAAADPARPRGAAFLDHAAELLRGAGYTAFDGAVPPEVGHAGVGSAYAHVTAPLRRLADRFATEVCLALSAGAPVPEWARAALPRLPAVMGETGRRTGAAERAAVDLAEATVLRPRVGELFEATVVDVDEPGGGAAGGRGAPREPGGVVALADPVVRARCRGALPLGEQTSVRLVTADPDRREVLFAAE</sequence>
<proteinExistence type="predicted"/>
<dbReference type="Pfam" id="PF00773">
    <property type="entry name" value="RNB"/>
    <property type="match status" value="1"/>
</dbReference>
<dbReference type="RefSeq" id="WP_189113899.1">
    <property type="nucleotide sequence ID" value="NZ_BMQC01000005.1"/>
</dbReference>
<dbReference type="AlphaFoldDB" id="A0A8J3BQY5"/>
<comment type="caution">
    <text evidence="2">The sequence shown here is derived from an EMBL/GenBank/DDBJ whole genome shotgun (WGS) entry which is preliminary data.</text>
</comment>